<dbReference type="InterPro" id="IPR013210">
    <property type="entry name" value="LRR_N_plant-typ"/>
</dbReference>
<dbReference type="SUPFAM" id="SSF56112">
    <property type="entry name" value="Protein kinase-like (PK-like)"/>
    <property type="match status" value="1"/>
</dbReference>
<proteinExistence type="predicted"/>
<dbReference type="GO" id="GO:0004672">
    <property type="term" value="F:protein kinase activity"/>
    <property type="evidence" value="ECO:0007669"/>
    <property type="project" value="InterPro"/>
</dbReference>
<keyword evidence="4 13" id="KW-0812">Transmembrane</keyword>
<dbReference type="FunFam" id="1.10.510.10:FF:000095">
    <property type="entry name" value="protein STRUBBELIG-RECEPTOR FAMILY 8"/>
    <property type="match status" value="1"/>
</dbReference>
<dbReference type="Gene3D" id="3.30.200.20">
    <property type="entry name" value="Phosphorylase Kinase, domain 1"/>
    <property type="match status" value="1"/>
</dbReference>
<dbReference type="Gramene" id="OE9A091359T1">
    <property type="protein sequence ID" value="OE9A091359C1"/>
    <property type="gene ID" value="OE9A091359"/>
</dbReference>
<dbReference type="FunFam" id="3.30.200.20:FF:000307">
    <property type="entry name" value="pollen receptor-like kinase 1"/>
    <property type="match status" value="1"/>
</dbReference>
<evidence type="ECO:0000256" key="3">
    <source>
        <dbReference type="ARBA" id="ARBA00022614"/>
    </source>
</evidence>
<evidence type="ECO:0000256" key="10">
    <source>
        <dbReference type="ARBA" id="ARBA00023136"/>
    </source>
</evidence>
<dbReference type="PROSITE" id="PS50011">
    <property type="entry name" value="PROTEIN_KINASE_DOM"/>
    <property type="match status" value="1"/>
</dbReference>
<dbReference type="GO" id="GO:0005524">
    <property type="term" value="F:ATP binding"/>
    <property type="evidence" value="ECO:0007669"/>
    <property type="project" value="UniProtKB-UniRule"/>
</dbReference>
<evidence type="ECO:0000256" key="8">
    <source>
        <dbReference type="ARBA" id="ARBA00022840"/>
    </source>
</evidence>
<dbReference type="Pfam" id="PF00560">
    <property type="entry name" value="LRR_1"/>
    <property type="match status" value="4"/>
</dbReference>
<keyword evidence="3" id="KW-0433">Leucine-rich repeat</keyword>
<feature type="transmembrane region" description="Helical" evidence="13">
    <location>
        <begin position="245"/>
        <end position="268"/>
    </location>
</feature>
<dbReference type="GO" id="GO:0016020">
    <property type="term" value="C:membrane"/>
    <property type="evidence" value="ECO:0007669"/>
    <property type="project" value="UniProtKB-SubCell"/>
</dbReference>
<name>A0A8S0RJC7_OLEEU</name>
<dbReference type="FunFam" id="3.80.10.10:FF:000234">
    <property type="entry name" value="Probable inactive receptor kinase RLK902"/>
    <property type="match status" value="1"/>
</dbReference>
<evidence type="ECO:0000313" key="17">
    <source>
        <dbReference type="Proteomes" id="UP000594638"/>
    </source>
</evidence>
<evidence type="ECO:0000259" key="15">
    <source>
        <dbReference type="PROSITE" id="PS50011"/>
    </source>
</evidence>
<dbReference type="InterPro" id="IPR000719">
    <property type="entry name" value="Prot_kinase_dom"/>
</dbReference>
<dbReference type="InterPro" id="IPR011009">
    <property type="entry name" value="Kinase-like_dom_sf"/>
</dbReference>
<evidence type="ECO:0000256" key="7">
    <source>
        <dbReference type="ARBA" id="ARBA00022741"/>
    </source>
</evidence>
<keyword evidence="5 14" id="KW-0732">Signal</keyword>
<dbReference type="InterPro" id="IPR050994">
    <property type="entry name" value="At_inactive_RLKs"/>
</dbReference>
<evidence type="ECO:0000256" key="2">
    <source>
        <dbReference type="ARBA" id="ARBA00022553"/>
    </source>
</evidence>
<keyword evidence="16" id="KW-0418">Kinase</keyword>
<keyword evidence="6" id="KW-0677">Repeat</keyword>
<dbReference type="PANTHER" id="PTHR48010">
    <property type="entry name" value="OS05G0588300 PROTEIN"/>
    <property type="match status" value="1"/>
</dbReference>
<keyword evidence="7 11" id="KW-0547">Nucleotide-binding</keyword>
<feature type="signal peptide" evidence="14">
    <location>
        <begin position="1"/>
        <end position="28"/>
    </location>
</feature>
<keyword evidence="16" id="KW-0675">Receptor</keyword>
<evidence type="ECO:0000256" key="11">
    <source>
        <dbReference type="PROSITE-ProRule" id="PRU10141"/>
    </source>
</evidence>
<feature type="compositionally biased region" description="Basic and acidic residues" evidence="12">
    <location>
        <begin position="279"/>
        <end position="291"/>
    </location>
</feature>
<dbReference type="SMART" id="SM00369">
    <property type="entry name" value="LRR_TYP"/>
    <property type="match status" value="3"/>
</dbReference>
<comment type="caution">
    <text evidence="16">The sequence shown here is derived from an EMBL/GenBank/DDBJ whole genome shotgun (WGS) entry which is preliminary data.</text>
</comment>
<dbReference type="Pfam" id="PF07714">
    <property type="entry name" value="PK_Tyr_Ser-Thr"/>
    <property type="match status" value="1"/>
</dbReference>
<evidence type="ECO:0000256" key="13">
    <source>
        <dbReference type="SAM" id="Phobius"/>
    </source>
</evidence>
<keyword evidence="8 11" id="KW-0067">ATP-binding</keyword>
<feature type="binding site" evidence="11">
    <location>
        <position position="371"/>
    </location>
    <ligand>
        <name>ATP</name>
        <dbReference type="ChEBI" id="CHEBI:30616"/>
    </ligand>
</feature>
<dbReference type="PANTHER" id="PTHR48010:SF32">
    <property type="entry name" value="PROTEIN KINASE DOMAIN-CONTAINING PROTEIN"/>
    <property type="match status" value="1"/>
</dbReference>
<evidence type="ECO:0000256" key="12">
    <source>
        <dbReference type="SAM" id="MobiDB-lite"/>
    </source>
</evidence>
<organism evidence="16 17">
    <name type="scientific">Olea europaea subsp. europaea</name>
    <dbReference type="NCBI Taxonomy" id="158383"/>
    <lineage>
        <taxon>Eukaryota</taxon>
        <taxon>Viridiplantae</taxon>
        <taxon>Streptophyta</taxon>
        <taxon>Embryophyta</taxon>
        <taxon>Tracheophyta</taxon>
        <taxon>Spermatophyta</taxon>
        <taxon>Magnoliopsida</taxon>
        <taxon>eudicotyledons</taxon>
        <taxon>Gunneridae</taxon>
        <taxon>Pentapetalae</taxon>
        <taxon>asterids</taxon>
        <taxon>lamiids</taxon>
        <taxon>Lamiales</taxon>
        <taxon>Oleaceae</taxon>
        <taxon>Oleeae</taxon>
        <taxon>Olea</taxon>
    </lineage>
</organism>
<dbReference type="Gene3D" id="1.10.510.10">
    <property type="entry name" value="Transferase(Phosphotransferase) domain 1"/>
    <property type="match status" value="1"/>
</dbReference>
<gene>
    <name evidence="16" type="ORF">OLEA9_A091359</name>
</gene>
<evidence type="ECO:0000256" key="6">
    <source>
        <dbReference type="ARBA" id="ARBA00022737"/>
    </source>
</evidence>
<dbReference type="Proteomes" id="UP000594638">
    <property type="component" value="Unassembled WGS sequence"/>
</dbReference>
<dbReference type="Pfam" id="PF08263">
    <property type="entry name" value="LRRNT_2"/>
    <property type="match status" value="1"/>
</dbReference>
<dbReference type="InterPro" id="IPR017441">
    <property type="entry name" value="Protein_kinase_ATP_BS"/>
</dbReference>
<dbReference type="InterPro" id="IPR001611">
    <property type="entry name" value="Leu-rich_rpt"/>
</dbReference>
<accession>A0A8S0RJC7</accession>
<feature type="chain" id="PRO_5035886510" evidence="14">
    <location>
        <begin position="29"/>
        <end position="630"/>
    </location>
</feature>
<evidence type="ECO:0000256" key="5">
    <source>
        <dbReference type="ARBA" id="ARBA00022729"/>
    </source>
</evidence>
<protein>
    <submittedName>
        <fullName evidence="16">Probable inactive receptor kinase RLK902</fullName>
    </submittedName>
</protein>
<dbReference type="GO" id="GO:0051707">
    <property type="term" value="P:response to other organism"/>
    <property type="evidence" value="ECO:0007669"/>
    <property type="project" value="UniProtKB-ARBA"/>
</dbReference>
<feature type="domain" description="Protein kinase" evidence="15">
    <location>
        <begin position="343"/>
        <end position="609"/>
    </location>
</feature>
<dbReference type="PROSITE" id="PS00107">
    <property type="entry name" value="PROTEIN_KINASE_ATP"/>
    <property type="match status" value="1"/>
</dbReference>
<keyword evidence="17" id="KW-1185">Reference proteome</keyword>
<keyword evidence="16" id="KW-0808">Transferase</keyword>
<keyword evidence="9 13" id="KW-1133">Transmembrane helix</keyword>
<dbReference type="Gene3D" id="3.80.10.10">
    <property type="entry name" value="Ribonuclease Inhibitor"/>
    <property type="match status" value="2"/>
</dbReference>
<reference evidence="16 17" key="1">
    <citation type="submission" date="2019-12" db="EMBL/GenBank/DDBJ databases">
        <authorList>
            <person name="Alioto T."/>
            <person name="Alioto T."/>
            <person name="Gomez Garrido J."/>
        </authorList>
    </citation>
    <scope>NUCLEOTIDE SEQUENCE [LARGE SCALE GENOMIC DNA]</scope>
</reference>
<sequence length="630" mass="68903">MRQFNHHHGRLLHTAVLLLLFLIRPSTSDIASDRAALLALRAAVGGRILLWNISSPTPCSWAGVNCSPDNSSVIELRLPGMGLSGTLPANTISNLTNLQTLSLRYNALSGPLPADLFSSLLLLRSLYLHQNFFSGEIPDSLFSLKSLVRVNLAENNFSGPISSGFNNLTHLTTLYLQENHFSGSIPELNLPSLVQFNVSYNNLTGKIPKGLSRKPKSSFVGNSLCGDPLDNSCGSEKHKKKLSDAAIAGIVVGSVLGLVLILSLVFCLRRKLGTKGVGRKKEGASKEKEVEDSMEIQGKNSTRDKVKEKEKEKGEVSVINAGKKGLVFFGNMGWNFDLEDLLRASAEVLGKGTFGTAYKAVLETGLTVAVKRLRDVIMGEKEFREKMEEIGKINHENLVPLRAYYCNRNEKLLVFEYVPMGSLSALLHGNKGAGRTPLNWETRVAIALGAAEGVSFLHSQGPKISHGSIKSSNILLTRSYEARVSDFGLAQLAGLTSTPNRVSGYRAPEVTDPCEVSQKADVYSFGVLLLELLTAKAPTHEEGFNLPRWVESVVKDEWTAEVFDLELLRYQNIEEDMVRLLQLAVDCVAQYPDKRPSMVEVTSKIKEIYCSSLHDPSGDIVNVVSALPTP</sequence>
<keyword evidence="10 13" id="KW-0472">Membrane</keyword>
<dbReference type="SUPFAM" id="SSF52058">
    <property type="entry name" value="L domain-like"/>
    <property type="match status" value="1"/>
</dbReference>
<dbReference type="AlphaFoldDB" id="A0A8S0RJC7"/>
<dbReference type="OrthoDB" id="652551at2759"/>
<dbReference type="GO" id="GO:0006952">
    <property type="term" value="P:defense response"/>
    <property type="evidence" value="ECO:0007669"/>
    <property type="project" value="UniProtKB-ARBA"/>
</dbReference>
<dbReference type="InterPro" id="IPR032675">
    <property type="entry name" value="LRR_dom_sf"/>
</dbReference>
<evidence type="ECO:0000256" key="14">
    <source>
        <dbReference type="SAM" id="SignalP"/>
    </source>
</evidence>
<comment type="subcellular location">
    <subcellularLocation>
        <location evidence="1">Membrane</location>
    </subcellularLocation>
</comment>
<evidence type="ECO:0000256" key="1">
    <source>
        <dbReference type="ARBA" id="ARBA00004370"/>
    </source>
</evidence>
<feature type="region of interest" description="Disordered" evidence="12">
    <location>
        <begin position="278"/>
        <end position="309"/>
    </location>
</feature>
<dbReference type="EMBL" id="CACTIH010003634">
    <property type="protein sequence ID" value="CAA2979819.1"/>
    <property type="molecule type" value="Genomic_DNA"/>
</dbReference>
<evidence type="ECO:0000256" key="9">
    <source>
        <dbReference type="ARBA" id="ARBA00022989"/>
    </source>
</evidence>
<dbReference type="InterPro" id="IPR003591">
    <property type="entry name" value="Leu-rich_rpt_typical-subtyp"/>
</dbReference>
<dbReference type="InterPro" id="IPR001245">
    <property type="entry name" value="Ser-Thr/Tyr_kinase_cat_dom"/>
</dbReference>
<evidence type="ECO:0000313" key="16">
    <source>
        <dbReference type="EMBL" id="CAA2979819.1"/>
    </source>
</evidence>
<evidence type="ECO:0000256" key="4">
    <source>
        <dbReference type="ARBA" id="ARBA00022692"/>
    </source>
</evidence>
<keyword evidence="2" id="KW-0597">Phosphoprotein</keyword>